<sequence length="313" mass="35206">MDPLSVLKMAIQFILGFFALATVVSSLVAALQERKIWAPANMPSLSPFAMVKVFLFNIVWITSSAVGCTIIWIKYFLLFGTPDIVKECNVWVEKTGSYLCCGMLGKVTVIGVENLPPEDLSVPAPVYIANHASQIDLGAVYFIHRRFKWIAKQSVLYVPGVGLIMYTGDHVLINRVKGKNKKSVSTLFEKSDASVQSGIPMFLFPQGTRVMAKRLPFKEGAFVIAQNNKSTIVPISIDIPMNVWETWYPLIRTTVPEIKLTVHKPIKVTGQEDRQELKKQCFEQIYSCLPPIWEREEEETTTTKEATDSKKDK</sequence>
<dbReference type="SUPFAM" id="SSF69593">
    <property type="entry name" value="Glycerol-3-phosphate (1)-acyltransferase"/>
    <property type="match status" value="1"/>
</dbReference>
<comment type="caution">
    <text evidence="8">The sequence shown here is derived from an EMBL/GenBank/DDBJ whole genome shotgun (WGS) entry which is preliminary data.</text>
</comment>
<comment type="pathway">
    <text evidence="1">Lipid metabolism.</text>
</comment>
<dbReference type="SMART" id="SM00563">
    <property type="entry name" value="PlsC"/>
    <property type="match status" value="1"/>
</dbReference>
<proteinExistence type="predicted"/>
<gene>
    <name evidence="8" type="ORF">SEMRO_2627_G332980.1</name>
</gene>
<evidence type="ECO:0000313" key="8">
    <source>
        <dbReference type="EMBL" id="CAB9529789.1"/>
    </source>
</evidence>
<evidence type="ECO:0000256" key="2">
    <source>
        <dbReference type="ARBA" id="ARBA00022516"/>
    </source>
</evidence>
<dbReference type="Proteomes" id="UP001153069">
    <property type="component" value="Unassembled WGS sequence"/>
</dbReference>
<evidence type="ECO:0000256" key="6">
    <source>
        <dbReference type="SAM" id="Phobius"/>
    </source>
</evidence>
<keyword evidence="4" id="KW-0443">Lipid metabolism</keyword>
<dbReference type="InterPro" id="IPR002123">
    <property type="entry name" value="Plipid/glycerol_acylTrfase"/>
</dbReference>
<dbReference type="Pfam" id="PF01553">
    <property type="entry name" value="Acyltransferase"/>
    <property type="match status" value="1"/>
</dbReference>
<organism evidence="8 9">
    <name type="scientific">Seminavis robusta</name>
    <dbReference type="NCBI Taxonomy" id="568900"/>
    <lineage>
        <taxon>Eukaryota</taxon>
        <taxon>Sar</taxon>
        <taxon>Stramenopiles</taxon>
        <taxon>Ochrophyta</taxon>
        <taxon>Bacillariophyta</taxon>
        <taxon>Bacillariophyceae</taxon>
        <taxon>Bacillariophycidae</taxon>
        <taxon>Naviculales</taxon>
        <taxon>Naviculaceae</taxon>
        <taxon>Seminavis</taxon>
    </lineage>
</organism>
<keyword evidence="6" id="KW-0472">Membrane</keyword>
<keyword evidence="3" id="KW-0808">Transferase</keyword>
<dbReference type="OrthoDB" id="417078at2759"/>
<keyword evidence="6" id="KW-1133">Transmembrane helix</keyword>
<dbReference type="GO" id="GO:0003841">
    <property type="term" value="F:1-acylglycerol-3-phosphate O-acyltransferase activity"/>
    <property type="evidence" value="ECO:0007669"/>
    <property type="project" value="TreeGrafter"/>
</dbReference>
<evidence type="ECO:0000256" key="1">
    <source>
        <dbReference type="ARBA" id="ARBA00005189"/>
    </source>
</evidence>
<evidence type="ECO:0000259" key="7">
    <source>
        <dbReference type="SMART" id="SM00563"/>
    </source>
</evidence>
<reference evidence="8" key="1">
    <citation type="submission" date="2020-06" db="EMBL/GenBank/DDBJ databases">
        <authorList>
            <consortium name="Plant Systems Biology data submission"/>
        </authorList>
    </citation>
    <scope>NUCLEOTIDE SEQUENCE</scope>
    <source>
        <strain evidence="8">D6</strain>
    </source>
</reference>
<name>A0A9N8F1M8_9STRA</name>
<dbReference type="AlphaFoldDB" id="A0A9N8F1M8"/>
<dbReference type="EMBL" id="CAICTM010002625">
    <property type="protein sequence ID" value="CAB9529789.1"/>
    <property type="molecule type" value="Genomic_DNA"/>
</dbReference>
<dbReference type="PANTHER" id="PTHR10434">
    <property type="entry name" value="1-ACYL-SN-GLYCEROL-3-PHOSPHATE ACYLTRANSFERASE"/>
    <property type="match status" value="1"/>
</dbReference>
<evidence type="ECO:0000256" key="5">
    <source>
        <dbReference type="ARBA" id="ARBA00023315"/>
    </source>
</evidence>
<dbReference type="CDD" id="cd07989">
    <property type="entry name" value="LPLAT_AGPAT-like"/>
    <property type="match status" value="1"/>
</dbReference>
<keyword evidence="9" id="KW-1185">Reference proteome</keyword>
<dbReference type="PANTHER" id="PTHR10434:SF64">
    <property type="entry name" value="1-ACYL-SN-GLYCEROL-3-PHOSPHATE ACYLTRANSFERASE-RELATED"/>
    <property type="match status" value="1"/>
</dbReference>
<keyword evidence="5 8" id="KW-0012">Acyltransferase</keyword>
<evidence type="ECO:0000313" key="9">
    <source>
        <dbReference type="Proteomes" id="UP001153069"/>
    </source>
</evidence>
<dbReference type="GO" id="GO:0006654">
    <property type="term" value="P:phosphatidic acid biosynthetic process"/>
    <property type="evidence" value="ECO:0007669"/>
    <property type="project" value="TreeGrafter"/>
</dbReference>
<feature type="domain" description="Phospholipid/glycerol acyltransferase" evidence="7">
    <location>
        <begin position="125"/>
        <end position="240"/>
    </location>
</feature>
<evidence type="ECO:0000256" key="3">
    <source>
        <dbReference type="ARBA" id="ARBA00022679"/>
    </source>
</evidence>
<evidence type="ECO:0000256" key="4">
    <source>
        <dbReference type="ARBA" id="ARBA00023098"/>
    </source>
</evidence>
<feature type="transmembrane region" description="Helical" evidence="6">
    <location>
        <begin position="54"/>
        <end position="77"/>
    </location>
</feature>
<protein>
    <submittedName>
        <fullName evidence="8">Sn-glycerol-3-phosphate acyltransferase 1, chloroplastic</fullName>
    </submittedName>
</protein>
<keyword evidence="6" id="KW-0812">Transmembrane</keyword>
<keyword evidence="2" id="KW-0444">Lipid biosynthesis</keyword>
<accession>A0A9N8F1M8</accession>